<organism evidence="2 3">
    <name type="scientific">Candidatus Fervidibacter sacchari</name>
    <dbReference type="NCBI Taxonomy" id="1448929"/>
    <lineage>
        <taxon>Bacteria</taxon>
        <taxon>Candidatus Fervidibacterota</taxon>
        <taxon>Candidatus Fervidibacter</taxon>
    </lineage>
</organism>
<reference evidence="2 3" key="1">
    <citation type="submission" date="2022-08" db="EMBL/GenBank/DDBJ databases">
        <title>Bacterial and archaeal communities from various locations to study Microbial Dark Matter (Phase II).</title>
        <authorList>
            <person name="Stepanauskas R."/>
        </authorList>
    </citation>
    <scope>NUCLEOTIDE SEQUENCE [LARGE SCALE GENOMIC DNA]</scope>
    <source>
        <strain evidence="2 3">PD1</strain>
    </source>
</reference>
<name>A0ABT2EQ51_9BACT</name>
<proteinExistence type="predicted"/>
<evidence type="ECO:0000313" key="3">
    <source>
        <dbReference type="Proteomes" id="UP001204798"/>
    </source>
</evidence>
<evidence type="ECO:0000313" key="2">
    <source>
        <dbReference type="EMBL" id="MCS3920088.1"/>
    </source>
</evidence>
<sequence length="782" mass="89115">MRKWIWVFAIQFAFAFSAQAQFVRNESVRVFPVGEKGRYVGFAVQPLMRSEPIATVRFGSLDNIIASSVQVQKQDNVSTLRFSDLKGLPTPDFDPSSFIEVRLLPKDPYPQVRFRLQLTGFDPKLWEQRFGRVPFHFFACSLPGAEIFHQRGWMIGTPVIDRYILLDAGPTNFIQASWAKGWSYAPPFGAYPLPVVGLWKPSAKTYIAFEFLTARLTDHSERFIASAYCWDMGHGTRETETDKVQESEGREFFALVFPYAVNGFRELRYPQGNETIESRFHILWHTNLPSTDDPNRFVHRWLWKKYADKLPSAPAMNEFGWLPKNLRLSVFPKPGLGDLFVVTDESNPFQKPGNIAAVGVDFFTPVVDYQFIARNESTLKRLRAQLDQLVGYAVRFKVNGDQCVFWQKPIKGDWREHYGKGVPTLRNVQGFQVAQAFLDAVRNGWRETRYLEIVDGAMRWAKHFLYTRNCYDDVPDAQFAWSAAPIAHFLFAYHYAFRNDPDPQRRQLARQAKDLAHAVVYRYMALFPCDNDPFDDIDASFFMEPNAGFPWLGSACANEIWAYAHALLEAYVITGDPILGHYLRGMTEKWHLLMRDEWHPNIADYVNAFAEMFGLFDGVVVGRGKRSTFGGLWGGFEQLAYPVGEAQMRVVCGEGAAMAFNKFGIKYDIANYKWAEKGASFGLSFQVIALSPEAKNDEIAVMVTVPHFNLLNVKASLMRSGQRFSLGQGQIVAFQERPDTLLVRGVRVGDEIVIGEVPPNTPVLPCRIAKKRQAHPNWIVGQ</sequence>
<evidence type="ECO:0000256" key="1">
    <source>
        <dbReference type="SAM" id="SignalP"/>
    </source>
</evidence>
<dbReference type="EMBL" id="JANUCP010000004">
    <property type="protein sequence ID" value="MCS3920088.1"/>
    <property type="molecule type" value="Genomic_DNA"/>
</dbReference>
<comment type="caution">
    <text evidence="2">The sequence shown here is derived from an EMBL/GenBank/DDBJ whole genome shotgun (WGS) entry which is preliminary data.</text>
</comment>
<dbReference type="Proteomes" id="UP001204798">
    <property type="component" value="Unassembled WGS sequence"/>
</dbReference>
<protein>
    <recommendedName>
        <fullName evidence="4">Alpha-L-rhamnosidase six-hairpin glycosidase domain-containing protein</fullName>
    </recommendedName>
</protein>
<evidence type="ECO:0008006" key="4">
    <source>
        <dbReference type="Google" id="ProtNLM"/>
    </source>
</evidence>
<gene>
    <name evidence="2" type="ORF">M2350_002505</name>
</gene>
<feature type="signal peptide" evidence="1">
    <location>
        <begin position="1"/>
        <end position="20"/>
    </location>
</feature>
<feature type="chain" id="PRO_5046270669" description="Alpha-L-rhamnosidase six-hairpin glycosidase domain-containing protein" evidence="1">
    <location>
        <begin position="21"/>
        <end position="782"/>
    </location>
</feature>
<keyword evidence="1" id="KW-0732">Signal</keyword>
<keyword evidence="3" id="KW-1185">Reference proteome</keyword>
<dbReference type="RefSeq" id="WP_259097561.1">
    <property type="nucleotide sequence ID" value="NZ_CP130454.1"/>
</dbReference>
<accession>A0ABT2EQ51</accession>